<comment type="caution">
    <text evidence="2">The sequence shown here is derived from an EMBL/GenBank/DDBJ whole genome shotgun (WGS) entry which is preliminary data.</text>
</comment>
<sequence length="272" mass="30262">MKKKGIWVIIIVILVAGAVFMVNRSYTTEKPIKAMYISDEEDNSLMVDQDTGNIFTVTMPDKILDKNGKEISKEELKNGNIVAIYGDGIMLESYPGQYPGVTKIKVLKEGKTSDADQYQELLDQIYPGKDPAELPYLNICYTTSYGEVSEALPAAQGGYSWKYTGKGGTVQEIAGDSTPVTNWKDISDVNIEKMTDMELLFDTTPEKIIVTAFPAELIGEADPVAGAEVETEKAENKYILKDVRENMLYLIRGEWENGWVEYGFKVAGYDKG</sequence>
<gene>
    <name evidence="2" type="ORF">WMO28_01450</name>
</gene>
<evidence type="ECO:0000313" key="3">
    <source>
        <dbReference type="Proteomes" id="UP001473063"/>
    </source>
</evidence>
<evidence type="ECO:0000256" key="1">
    <source>
        <dbReference type="SAM" id="Phobius"/>
    </source>
</evidence>
<proteinExistence type="predicted"/>
<keyword evidence="3" id="KW-1185">Reference proteome</keyword>
<accession>A0ABV1BBM2</accession>
<dbReference type="Proteomes" id="UP001473063">
    <property type="component" value="Unassembled WGS sequence"/>
</dbReference>
<protein>
    <submittedName>
        <fullName evidence="2">Uncharacterized protein</fullName>
    </submittedName>
</protein>
<name>A0ABV1BBM2_9FIRM</name>
<dbReference type="RefSeq" id="WP_349055822.1">
    <property type="nucleotide sequence ID" value="NZ_JBBMEJ010000001.1"/>
</dbReference>
<keyword evidence="1" id="KW-0812">Transmembrane</keyword>
<keyword evidence="1" id="KW-0472">Membrane</keyword>
<feature type="transmembrane region" description="Helical" evidence="1">
    <location>
        <begin position="6"/>
        <end position="26"/>
    </location>
</feature>
<organism evidence="2 3">
    <name type="scientific">Blautia aquisgranensis</name>
    <dbReference type="NCBI Taxonomy" id="3133153"/>
    <lineage>
        <taxon>Bacteria</taxon>
        <taxon>Bacillati</taxon>
        <taxon>Bacillota</taxon>
        <taxon>Clostridia</taxon>
        <taxon>Lachnospirales</taxon>
        <taxon>Lachnospiraceae</taxon>
        <taxon>Blautia</taxon>
    </lineage>
</organism>
<dbReference type="EMBL" id="JBBMEJ010000001">
    <property type="protein sequence ID" value="MEQ2369620.1"/>
    <property type="molecule type" value="Genomic_DNA"/>
</dbReference>
<evidence type="ECO:0000313" key="2">
    <source>
        <dbReference type="EMBL" id="MEQ2369620.1"/>
    </source>
</evidence>
<keyword evidence="1" id="KW-1133">Transmembrane helix</keyword>
<reference evidence="2 3" key="1">
    <citation type="submission" date="2024-03" db="EMBL/GenBank/DDBJ databases">
        <title>Human intestinal bacterial collection.</title>
        <authorList>
            <person name="Pauvert C."/>
            <person name="Hitch T.C.A."/>
            <person name="Clavel T."/>
        </authorList>
    </citation>
    <scope>NUCLEOTIDE SEQUENCE [LARGE SCALE GENOMIC DNA]</scope>
    <source>
        <strain evidence="2 3">CLA-JM-H16</strain>
    </source>
</reference>